<comment type="similarity">
    <text evidence="2">Belongs to the ABC-4 integral membrane protein family. LolC/E subfamily.</text>
</comment>
<dbReference type="PANTHER" id="PTHR30489:SF0">
    <property type="entry name" value="LIPOPROTEIN-RELEASING SYSTEM TRANSMEMBRANE PROTEIN LOLE"/>
    <property type="match status" value="1"/>
</dbReference>
<evidence type="ECO:0000256" key="6">
    <source>
        <dbReference type="ARBA" id="ARBA00023136"/>
    </source>
</evidence>
<comment type="subcellular location">
    <subcellularLocation>
        <location evidence="1">Cell membrane</location>
        <topology evidence="1">Multi-pass membrane protein</topology>
    </subcellularLocation>
</comment>
<dbReference type="RefSeq" id="WP_138209000.1">
    <property type="nucleotide sequence ID" value="NZ_CBCRUQ010000011.1"/>
</dbReference>
<evidence type="ECO:0000259" key="8">
    <source>
        <dbReference type="Pfam" id="PF02687"/>
    </source>
</evidence>
<dbReference type="EMBL" id="LR590481">
    <property type="protein sequence ID" value="VTQ82346.1"/>
    <property type="molecule type" value="Genomic_DNA"/>
</dbReference>
<proteinExistence type="inferred from homology"/>
<evidence type="ECO:0000256" key="2">
    <source>
        <dbReference type="ARBA" id="ARBA00005236"/>
    </source>
</evidence>
<gene>
    <name evidence="9" type="ORF">NCTC503_00159</name>
</gene>
<evidence type="ECO:0000256" key="3">
    <source>
        <dbReference type="ARBA" id="ARBA00022475"/>
    </source>
</evidence>
<protein>
    <submittedName>
        <fullName evidence="9">Acidobacterial duplicated orphan permease</fullName>
    </submittedName>
</protein>
<keyword evidence="4 7" id="KW-0812">Transmembrane</keyword>
<evidence type="ECO:0000313" key="10">
    <source>
        <dbReference type="Proteomes" id="UP000308489"/>
    </source>
</evidence>
<evidence type="ECO:0000256" key="5">
    <source>
        <dbReference type="ARBA" id="ARBA00022989"/>
    </source>
</evidence>
<feature type="transmembrane region" description="Helical" evidence="7">
    <location>
        <begin position="20"/>
        <end position="41"/>
    </location>
</feature>
<dbReference type="Proteomes" id="UP000308489">
    <property type="component" value="Chromosome 1"/>
</dbReference>
<organism evidence="9 10">
    <name type="scientific">Hathewaya histolytica</name>
    <name type="common">Clostridium histolyticum</name>
    <dbReference type="NCBI Taxonomy" id="1498"/>
    <lineage>
        <taxon>Bacteria</taxon>
        <taxon>Bacillati</taxon>
        <taxon>Bacillota</taxon>
        <taxon>Clostridia</taxon>
        <taxon>Eubacteriales</taxon>
        <taxon>Clostridiaceae</taxon>
        <taxon>Hathewaya</taxon>
    </lineage>
</organism>
<dbReference type="GO" id="GO:0044874">
    <property type="term" value="P:lipoprotein localization to outer membrane"/>
    <property type="evidence" value="ECO:0007669"/>
    <property type="project" value="TreeGrafter"/>
</dbReference>
<dbReference type="AlphaFoldDB" id="A0A4U9QUM2"/>
<feature type="transmembrane region" description="Helical" evidence="7">
    <location>
        <begin position="61"/>
        <end position="82"/>
    </location>
</feature>
<keyword evidence="10" id="KW-1185">Reference proteome</keyword>
<evidence type="ECO:0000256" key="1">
    <source>
        <dbReference type="ARBA" id="ARBA00004651"/>
    </source>
</evidence>
<sequence>MRAIGYKKSYIRKIFLYESVIIILLANLFAIIISFLISGGLNVALKGSTGFEEVIKINLKTLSLAAIVTLFTGFISALYPAYRVTKLDSVKSLHYE</sequence>
<feature type="domain" description="ABC3 transporter permease C-terminal" evidence="8">
    <location>
        <begin position="1"/>
        <end position="87"/>
    </location>
</feature>
<dbReference type="InterPro" id="IPR051447">
    <property type="entry name" value="Lipoprotein-release_system"/>
</dbReference>
<reference evidence="9 10" key="1">
    <citation type="submission" date="2019-05" db="EMBL/GenBank/DDBJ databases">
        <authorList>
            <consortium name="Pathogen Informatics"/>
        </authorList>
    </citation>
    <scope>NUCLEOTIDE SEQUENCE [LARGE SCALE GENOMIC DNA]</scope>
    <source>
        <strain evidence="9 10">NCTC503</strain>
    </source>
</reference>
<dbReference type="GO" id="GO:0098797">
    <property type="term" value="C:plasma membrane protein complex"/>
    <property type="evidence" value="ECO:0007669"/>
    <property type="project" value="TreeGrafter"/>
</dbReference>
<keyword evidence="3" id="KW-1003">Cell membrane</keyword>
<accession>A0A4U9QUM2</accession>
<dbReference type="InterPro" id="IPR003838">
    <property type="entry name" value="ABC3_permease_C"/>
</dbReference>
<name>A0A4U9QUM2_HATHI</name>
<dbReference type="KEGG" id="hhw:NCTC503_00159"/>
<keyword evidence="5 7" id="KW-1133">Transmembrane helix</keyword>
<evidence type="ECO:0000256" key="4">
    <source>
        <dbReference type="ARBA" id="ARBA00022692"/>
    </source>
</evidence>
<evidence type="ECO:0000313" key="9">
    <source>
        <dbReference type="EMBL" id="VTQ82346.1"/>
    </source>
</evidence>
<evidence type="ECO:0000256" key="7">
    <source>
        <dbReference type="SAM" id="Phobius"/>
    </source>
</evidence>
<keyword evidence="6 7" id="KW-0472">Membrane</keyword>
<dbReference type="PANTHER" id="PTHR30489">
    <property type="entry name" value="LIPOPROTEIN-RELEASING SYSTEM TRANSMEMBRANE PROTEIN LOLE"/>
    <property type="match status" value="1"/>
</dbReference>
<dbReference type="Pfam" id="PF02687">
    <property type="entry name" value="FtsX"/>
    <property type="match status" value="1"/>
</dbReference>